<proteinExistence type="predicted"/>
<dbReference type="Proteomes" id="UP000821845">
    <property type="component" value="Chromosome 6"/>
</dbReference>
<reference evidence="1" key="1">
    <citation type="submission" date="2020-05" db="EMBL/GenBank/DDBJ databases">
        <title>Large-scale comparative analyses of tick genomes elucidate their genetic diversity and vector capacities.</title>
        <authorList>
            <person name="Jia N."/>
            <person name="Wang J."/>
            <person name="Shi W."/>
            <person name="Du L."/>
            <person name="Sun Y."/>
            <person name="Zhan W."/>
            <person name="Jiang J."/>
            <person name="Wang Q."/>
            <person name="Zhang B."/>
            <person name="Ji P."/>
            <person name="Sakyi L.B."/>
            <person name="Cui X."/>
            <person name="Yuan T."/>
            <person name="Jiang B."/>
            <person name="Yang W."/>
            <person name="Lam T.T.-Y."/>
            <person name="Chang Q."/>
            <person name="Ding S."/>
            <person name="Wang X."/>
            <person name="Zhu J."/>
            <person name="Ruan X."/>
            <person name="Zhao L."/>
            <person name="Wei J."/>
            <person name="Que T."/>
            <person name="Du C."/>
            <person name="Cheng J."/>
            <person name="Dai P."/>
            <person name="Han X."/>
            <person name="Huang E."/>
            <person name="Gao Y."/>
            <person name="Liu J."/>
            <person name="Shao H."/>
            <person name="Ye R."/>
            <person name="Li L."/>
            <person name="Wei W."/>
            <person name="Wang X."/>
            <person name="Wang C."/>
            <person name="Yang T."/>
            <person name="Huo Q."/>
            <person name="Li W."/>
            <person name="Guo W."/>
            <person name="Chen H."/>
            <person name="Zhou L."/>
            <person name="Ni X."/>
            <person name="Tian J."/>
            <person name="Zhou Y."/>
            <person name="Sheng Y."/>
            <person name="Liu T."/>
            <person name="Pan Y."/>
            <person name="Xia L."/>
            <person name="Li J."/>
            <person name="Zhao F."/>
            <person name="Cao W."/>
        </authorList>
    </citation>
    <scope>NUCLEOTIDE SEQUENCE</scope>
    <source>
        <strain evidence="1">Hyas-2018</strain>
    </source>
</reference>
<evidence type="ECO:0000313" key="2">
    <source>
        <dbReference type="Proteomes" id="UP000821845"/>
    </source>
</evidence>
<name>A0ACB7S2T1_HYAAI</name>
<gene>
    <name evidence="1" type="ORF">HPB50_004538</name>
</gene>
<accession>A0ACB7S2T1</accession>
<organism evidence="1 2">
    <name type="scientific">Hyalomma asiaticum</name>
    <name type="common">Tick</name>
    <dbReference type="NCBI Taxonomy" id="266040"/>
    <lineage>
        <taxon>Eukaryota</taxon>
        <taxon>Metazoa</taxon>
        <taxon>Ecdysozoa</taxon>
        <taxon>Arthropoda</taxon>
        <taxon>Chelicerata</taxon>
        <taxon>Arachnida</taxon>
        <taxon>Acari</taxon>
        <taxon>Parasitiformes</taxon>
        <taxon>Ixodida</taxon>
        <taxon>Ixodoidea</taxon>
        <taxon>Ixodidae</taxon>
        <taxon>Hyalomminae</taxon>
        <taxon>Hyalomma</taxon>
    </lineage>
</organism>
<protein>
    <submittedName>
        <fullName evidence="1">Uncharacterized protein</fullName>
    </submittedName>
</protein>
<comment type="caution">
    <text evidence="1">The sequence shown here is derived from an EMBL/GenBank/DDBJ whole genome shotgun (WGS) entry which is preliminary data.</text>
</comment>
<keyword evidence="2" id="KW-1185">Reference proteome</keyword>
<evidence type="ECO:0000313" key="1">
    <source>
        <dbReference type="EMBL" id="KAH6927487.1"/>
    </source>
</evidence>
<sequence>MAGSDVYSFLYGYIHYPSLPRFLVLPRLTSPNKTRKAAINDKWRISTQDSGLHALKSTPSALRVTNCFSRKRSIRLEPPTKAAPPSSPTAEPRRLQAWPRQKKAMTATMSKDRKTPCARDTHKSRLRVKVHPVSCGERPRVRQRVCAKRTPPGAMPGGLH</sequence>
<dbReference type="EMBL" id="CM023486">
    <property type="protein sequence ID" value="KAH6927487.1"/>
    <property type="molecule type" value="Genomic_DNA"/>
</dbReference>